<dbReference type="Proteomes" id="UP001595630">
    <property type="component" value="Unassembled WGS sequence"/>
</dbReference>
<dbReference type="PROSITE" id="PS50405">
    <property type="entry name" value="GST_CTER"/>
    <property type="match status" value="1"/>
</dbReference>
<dbReference type="SFLD" id="SFLDS00019">
    <property type="entry name" value="Glutathione_Transferase_(cytos"/>
    <property type="match status" value="1"/>
</dbReference>
<dbReference type="InterPro" id="IPR004045">
    <property type="entry name" value="Glutathione_S-Trfase_N"/>
</dbReference>
<organism evidence="3 4">
    <name type="scientific">Stutzerimonas tarimensis</name>
    <dbReference type="NCBI Taxonomy" id="1507735"/>
    <lineage>
        <taxon>Bacteria</taxon>
        <taxon>Pseudomonadati</taxon>
        <taxon>Pseudomonadota</taxon>
        <taxon>Gammaproteobacteria</taxon>
        <taxon>Pseudomonadales</taxon>
        <taxon>Pseudomonadaceae</taxon>
        <taxon>Stutzerimonas</taxon>
    </lineage>
</organism>
<dbReference type="PANTHER" id="PTHR43968:SF6">
    <property type="entry name" value="GLUTATHIONE S-TRANSFERASE OMEGA"/>
    <property type="match status" value="1"/>
</dbReference>
<accession>A0ABV7T8K2</accession>
<evidence type="ECO:0000259" key="1">
    <source>
        <dbReference type="PROSITE" id="PS50404"/>
    </source>
</evidence>
<gene>
    <name evidence="3" type="ORF">ACFOMF_14100</name>
</gene>
<keyword evidence="4" id="KW-1185">Reference proteome</keyword>
<dbReference type="SUPFAM" id="SSF52833">
    <property type="entry name" value="Thioredoxin-like"/>
    <property type="match status" value="1"/>
</dbReference>
<dbReference type="InterPro" id="IPR036249">
    <property type="entry name" value="Thioredoxin-like_sf"/>
</dbReference>
<dbReference type="Gene3D" id="1.20.1050.10">
    <property type="match status" value="1"/>
</dbReference>
<dbReference type="EMBL" id="JBHRXZ010000024">
    <property type="protein sequence ID" value="MFC3608912.1"/>
    <property type="molecule type" value="Genomic_DNA"/>
</dbReference>
<dbReference type="CDD" id="cd00299">
    <property type="entry name" value="GST_C_family"/>
    <property type="match status" value="1"/>
</dbReference>
<evidence type="ECO:0000259" key="2">
    <source>
        <dbReference type="PROSITE" id="PS50405"/>
    </source>
</evidence>
<name>A0ABV7T8K2_9GAMM</name>
<sequence>MSRILYGAPLSPFVRKLRISLQEKDLDHALEMVMPYSPPDWYFDLNPLGRIPAFKDGDITLADSSVIGQYLDDAYPATTCLYGESAADRARVRWLEKYADYEVAPHATFTVFGQRLLLPSGGQQCDDAKVRHALDIALPPLFDYLEQELGNRRFFVSERLSMADIAIVTQWINMDYGDEPLDARRWPNLARHDQAIRGLPTVRAILQSELWIVQKLRDKAARPGAAS</sequence>
<dbReference type="Pfam" id="PF13410">
    <property type="entry name" value="GST_C_2"/>
    <property type="match status" value="1"/>
</dbReference>
<dbReference type="PROSITE" id="PS50404">
    <property type="entry name" value="GST_NTER"/>
    <property type="match status" value="1"/>
</dbReference>
<comment type="caution">
    <text evidence="3">The sequence shown here is derived from an EMBL/GenBank/DDBJ whole genome shotgun (WGS) entry which is preliminary data.</text>
</comment>
<feature type="domain" description="GST N-terminal" evidence="1">
    <location>
        <begin position="1"/>
        <end position="79"/>
    </location>
</feature>
<dbReference type="PANTHER" id="PTHR43968">
    <property type="match status" value="1"/>
</dbReference>
<dbReference type="InterPro" id="IPR036282">
    <property type="entry name" value="Glutathione-S-Trfase_C_sf"/>
</dbReference>
<dbReference type="SFLD" id="SFLDG00358">
    <property type="entry name" value="Main_(cytGST)"/>
    <property type="match status" value="1"/>
</dbReference>
<dbReference type="SUPFAM" id="SSF47616">
    <property type="entry name" value="GST C-terminal domain-like"/>
    <property type="match status" value="1"/>
</dbReference>
<dbReference type="Pfam" id="PF13417">
    <property type="entry name" value="GST_N_3"/>
    <property type="match status" value="1"/>
</dbReference>
<dbReference type="InterPro" id="IPR010987">
    <property type="entry name" value="Glutathione-S-Trfase_C-like"/>
</dbReference>
<dbReference type="RefSeq" id="WP_386365974.1">
    <property type="nucleotide sequence ID" value="NZ_JBHRXZ010000024.1"/>
</dbReference>
<dbReference type="CDD" id="cd00570">
    <property type="entry name" value="GST_N_family"/>
    <property type="match status" value="1"/>
</dbReference>
<protein>
    <submittedName>
        <fullName evidence="3">Glutathione S-transferase family protein</fullName>
    </submittedName>
</protein>
<evidence type="ECO:0000313" key="3">
    <source>
        <dbReference type="EMBL" id="MFC3608912.1"/>
    </source>
</evidence>
<evidence type="ECO:0000313" key="4">
    <source>
        <dbReference type="Proteomes" id="UP001595630"/>
    </source>
</evidence>
<reference evidence="4" key="1">
    <citation type="journal article" date="2019" name="Int. J. Syst. Evol. Microbiol.">
        <title>The Global Catalogue of Microorganisms (GCM) 10K type strain sequencing project: providing services to taxonomists for standard genome sequencing and annotation.</title>
        <authorList>
            <consortium name="The Broad Institute Genomics Platform"/>
            <consortium name="The Broad Institute Genome Sequencing Center for Infectious Disease"/>
            <person name="Wu L."/>
            <person name="Ma J."/>
        </authorList>
    </citation>
    <scope>NUCLEOTIDE SEQUENCE [LARGE SCALE GENOMIC DNA]</scope>
    <source>
        <strain evidence="4">KCTC 42447</strain>
    </source>
</reference>
<dbReference type="InterPro" id="IPR050983">
    <property type="entry name" value="GST_Omega/HSP26"/>
</dbReference>
<proteinExistence type="predicted"/>
<dbReference type="Gene3D" id="3.40.30.10">
    <property type="entry name" value="Glutaredoxin"/>
    <property type="match status" value="1"/>
</dbReference>
<feature type="domain" description="GST C-terminal" evidence="2">
    <location>
        <begin position="85"/>
        <end position="222"/>
    </location>
</feature>
<dbReference type="InterPro" id="IPR040079">
    <property type="entry name" value="Glutathione_S-Trfase"/>
</dbReference>